<organism evidence="1 2">
    <name type="scientific">Diplocloster agilis</name>
    <dbReference type="NCBI Taxonomy" id="2850323"/>
    <lineage>
        <taxon>Bacteria</taxon>
        <taxon>Bacillati</taxon>
        <taxon>Bacillota</taxon>
        <taxon>Clostridia</taxon>
        <taxon>Lachnospirales</taxon>
        <taxon>Lachnospiraceae</taxon>
        <taxon>Diplocloster</taxon>
    </lineage>
</organism>
<evidence type="ECO:0000313" key="1">
    <source>
        <dbReference type="EMBL" id="MBU9737384.1"/>
    </source>
</evidence>
<dbReference type="EMBL" id="JAHQCW010000020">
    <property type="protein sequence ID" value="MBU9737384.1"/>
    <property type="molecule type" value="Genomic_DNA"/>
</dbReference>
<dbReference type="Pfam" id="PF12389">
    <property type="entry name" value="Peptidase_M73"/>
    <property type="match status" value="1"/>
</dbReference>
<comment type="caution">
    <text evidence="1">The sequence shown here is derived from an EMBL/GenBank/DDBJ whole genome shotgun (WGS) entry which is preliminary data.</text>
</comment>
<gene>
    <name evidence="1" type="ORF">KTH89_12610</name>
</gene>
<keyword evidence="2" id="KW-1185">Reference proteome</keyword>
<accession>A0A949JZD6</accession>
<evidence type="ECO:0000313" key="2">
    <source>
        <dbReference type="Proteomes" id="UP000712157"/>
    </source>
</evidence>
<sequence>MKKKLILMGVAAALVTITLIGGSLAYFQATGHQVQQQINTKTLEIQLSEAGQDGSGKEIYTELPNGTVFVDKIAPGSIIPKEVCVTNTKDTDLYVRLTITKYWGKDSNSGNDADLKAFEKDMNKDAGKIILEPVNTAGTAGSGDWILQSEDKEQLVLYYTKPLAPGQNTSIFMDRIGISSDLKNEYADLGIALKMQADAVQTLKGQDAMMSEWGVLATIDGAGNISSIEE</sequence>
<name>A0A949JZD6_9FIRM</name>
<dbReference type="RefSeq" id="WP_238721952.1">
    <property type="nucleotide sequence ID" value="NZ_JAHQCW010000020.1"/>
</dbReference>
<dbReference type="AlphaFoldDB" id="A0A949JZD6"/>
<protein>
    <submittedName>
        <fullName evidence="1">Uncharacterized protein</fullName>
    </submittedName>
</protein>
<dbReference type="InterPro" id="IPR022121">
    <property type="entry name" value="Peptidase_M73_camelysin"/>
</dbReference>
<proteinExistence type="predicted"/>
<reference evidence="1" key="1">
    <citation type="submission" date="2021-06" db="EMBL/GenBank/DDBJ databases">
        <title>Description of novel taxa of the family Lachnospiraceae.</title>
        <authorList>
            <person name="Chaplin A.V."/>
            <person name="Sokolova S.R."/>
            <person name="Pikina A.P."/>
            <person name="Korzhanova M."/>
            <person name="Belova V."/>
            <person name="Korostin D."/>
            <person name="Efimov B.A."/>
        </authorList>
    </citation>
    <scope>NUCLEOTIDE SEQUENCE</scope>
    <source>
        <strain evidence="1">ASD5720</strain>
    </source>
</reference>
<dbReference type="Proteomes" id="UP000712157">
    <property type="component" value="Unassembled WGS sequence"/>
</dbReference>